<accession>A0A5S3PHY9</accession>
<feature type="chain" id="PRO_5024308747" evidence="1">
    <location>
        <begin position="18"/>
        <end position="117"/>
    </location>
</feature>
<feature type="signal peptide" evidence="1">
    <location>
        <begin position="1"/>
        <end position="17"/>
    </location>
</feature>
<organism evidence="2 3">
    <name type="scientific">Sulfitobacter sabulilitoris</name>
    <dbReference type="NCBI Taxonomy" id="2562655"/>
    <lineage>
        <taxon>Bacteria</taxon>
        <taxon>Pseudomonadati</taxon>
        <taxon>Pseudomonadota</taxon>
        <taxon>Alphaproteobacteria</taxon>
        <taxon>Rhodobacterales</taxon>
        <taxon>Roseobacteraceae</taxon>
        <taxon>Sulfitobacter</taxon>
    </lineage>
</organism>
<dbReference type="EMBL" id="VANS01000002">
    <property type="protein sequence ID" value="TMM52961.1"/>
    <property type="molecule type" value="Genomic_DNA"/>
</dbReference>
<dbReference type="AlphaFoldDB" id="A0A5S3PHY9"/>
<keyword evidence="3" id="KW-1185">Reference proteome</keyword>
<evidence type="ECO:0000313" key="2">
    <source>
        <dbReference type="EMBL" id="TMM52961.1"/>
    </source>
</evidence>
<comment type="caution">
    <text evidence="2">The sequence shown here is derived from an EMBL/GenBank/DDBJ whole genome shotgun (WGS) entry which is preliminary data.</text>
</comment>
<reference evidence="2 3" key="1">
    <citation type="submission" date="2019-05" db="EMBL/GenBank/DDBJ databases">
        <title>Sulfitobacter sabulilitoris sp. nov., isolated from a marine sand.</title>
        <authorList>
            <person name="Yoon J.-H."/>
        </authorList>
    </citation>
    <scope>NUCLEOTIDE SEQUENCE [LARGE SCALE GENOMIC DNA]</scope>
    <source>
        <strain evidence="2 3">HSMS-29</strain>
    </source>
</reference>
<sequence length="117" mass="12818">MRLILCLIAVLPMPAFAQDWALRAGDVPLSRPQVVALTTDATLTFYDDGQSRFGSGGGYSYTYADGGGTARGNYRVEEDGTVCIAYENGRSRCDRYVQSGGRLVMLTERGLRFPLRP</sequence>
<proteinExistence type="predicted"/>
<dbReference type="Proteomes" id="UP000309550">
    <property type="component" value="Unassembled WGS sequence"/>
</dbReference>
<protein>
    <submittedName>
        <fullName evidence="2">Uncharacterized protein</fullName>
    </submittedName>
</protein>
<dbReference type="RefSeq" id="WP_138662502.1">
    <property type="nucleotide sequence ID" value="NZ_VANS01000002.1"/>
</dbReference>
<gene>
    <name evidence="2" type="ORF">FDT80_12010</name>
</gene>
<dbReference type="OrthoDB" id="7709182at2"/>
<keyword evidence="1" id="KW-0732">Signal</keyword>
<evidence type="ECO:0000256" key="1">
    <source>
        <dbReference type="SAM" id="SignalP"/>
    </source>
</evidence>
<evidence type="ECO:0000313" key="3">
    <source>
        <dbReference type="Proteomes" id="UP000309550"/>
    </source>
</evidence>
<name>A0A5S3PHY9_9RHOB</name>